<protein>
    <recommendedName>
        <fullName evidence="1">EGF-like domain-containing protein</fullName>
    </recommendedName>
</protein>
<feature type="domain" description="EGF-like" evidence="1">
    <location>
        <begin position="50"/>
        <end position="61"/>
    </location>
</feature>
<proteinExistence type="predicted"/>
<gene>
    <name evidence="2" type="primary">ORF222582</name>
</gene>
<dbReference type="AlphaFoldDB" id="A0A0B7C470"/>
<dbReference type="EMBL" id="HACG01053112">
    <property type="protein sequence ID" value="CEK99983.1"/>
    <property type="molecule type" value="Transcribed_RNA"/>
</dbReference>
<sequence length="80" mass="8626">VTYLLWNCVRVSSSYTSQWMMNNEGNLQAHYLDLCFNQCSGQGTCIGGQCQCNDGFGSADCSSDLSKTPTILSIVGGQNC</sequence>
<dbReference type="PROSITE" id="PS01186">
    <property type="entry name" value="EGF_2"/>
    <property type="match status" value="1"/>
</dbReference>
<evidence type="ECO:0000259" key="1">
    <source>
        <dbReference type="PROSITE" id="PS01186"/>
    </source>
</evidence>
<organism evidence="2">
    <name type="scientific">Arion vulgaris</name>
    <dbReference type="NCBI Taxonomy" id="1028688"/>
    <lineage>
        <taxon>Eukaryota</taxon>
        <taxon>Metazoa</taxon>
        <taxon>Spiralia</taxon>
        <taxon>Lophotrochozoa</taxon>
        <taxon>Mollusca</taxon>
        <taxon>Gastropoda</taxon>
        <taxon>Heterobranchia</taxon>
        <taxon>Euthyneura</taxon>
        <taxon>Panpulmonata</taxon>
        <taxon>Eupulmonata</taxon>
        <taxon>Stylommatophora</taxon>
        <taxon>Helicina</taxon>
        <taxon>Arionoidea</taxon>
        <taxon>Arionidae</taxon>
        <taxon>Arion</taxon>
    </lineage>
</organism>
<accession>A0A0B7C470</accession>
<feature type="non-terminal residue" evidence="2">
    <location>
        <position position="1"/>
    </location>
</feature>
<reference evidence="2" key="1">
    <citation type="submission" date="2014-12" db="EMBL/GenBank/DDBJ databases">
        <title>Insight into the proteome of Arion vulgaris.</title>
        <authorList>
            <person name="Aradska J."/>
            <person name="Bulat T."/>
            <person name="Smidak R."/>
            <person name="Sarate P."/>
            <person name="Gangsoo J."/>
            <person name="Sialana F."/>
            <person name="Bilban M."/>
            <person name="Lubec G."/>
        </authorList>
    </citation>
    <scope>NUCLEOTIDE SEQUENCE</scope>
    <source>
        <tissue evidence="2">Skin</tissue>
    </source>
</reference>
<dbReference type="InterPro" id="IPR000742">
    <property type="entry name" value="EGF"/>
</dbReference>
<feature type="non-terminal residue" evidence="2">
    <location>
        <position position="80"/>
    </location>
</feature>
<name>A0A0B7C470_9EUPU</name>
<evidence type="ECO:0000313" key="2">
    <source>
        <dbReference type="EMBL" id="CEK99983.1"/>
    </source>
</evidence>
<dbReference type="Gene3D" id="2.10.25.10">
    <property type="entry name" value="Laminin"/>
    <property type="match status" value="1"/>
</dbReference>